<proteinExistence type="predicted"/>
<sequence>MARDHFWQNIQPGEAQNWQYAQRTEVRDIDEEKVLVLTEEQALAKKTKRQTKIEKREVKRTVRDTAKRDESATSTMTLTDDNTIRHAKDKSKYASVEVEEKTRRRSAELVENPTQQERRKPKPPKAVAPEVEKAVADFVKYTTETAGVDGLRKECRIVLDSKPKPGTYNKFEEFPQLNRYPEIPCLDETRVILQQMDETDYDYIHANKVKFDKSEREFILTQGPKGNTIEDFWKMIFQPGPITLLCSAGVGRTGTFVAIDAVCTRLFKGFEGNVKDIVLELRRQRAYCIHNELQYFFVYSTVLDYIRAKLPKYHKQVAKFYTELSKIGVVSFLIYLNTIDLISNLDGVIVFGIICAVAVV</sequence>
<dbReference type="OrthoDB" id="5870053at2759"/>
<evidence type="ECO:0000313" key="5">
    <source>
        <dbReference type="Proteomes" id="UP000230423"/>
    </source>
</evidence>
<feature type="compositionally biased region" description="Polar residues" evidence="1">
    <location>
        <begin position="72"/>
        <end position="81"/>
    </location>
</feature>
<keyword evidence="5" id="KW-1185">Reference proteome</keyword>
<dbReference type="InterPro" id="IPR029021">
    <property type="entry name" value="Prot-tyrosine_phosphatase-like"/>
</dbReference>
<dbReference type="Gene3D" id="3.90.190.10">
    <property type="entry name" value="Protein tyrosine phosphatase superfamily"/>
    <property type="match status" value="2"/>
</dbReference>
<evidence type="ECO:0000256" key="1">
    <source>
        <dbReference type="SAM" id="MobiDB-lite"/>
    </source>
</evidence>
<accession>A0A2G9UGU9</accession>
<dbReference type="Proteomes" id="UP000230423">
    <property type="component" value="Unassembled WGS sequence"/>
</dbReference>
<dbReference type="InterPro" id="IPR000387">
    <property type="entry name" value="Tyr_Pase_dom"/>
</dbReference>
<dbReference type="InterPro" id="IPR003595">
    <property type="entry name" value="Tyr_Pase_cat"/>
</dbReference>
<feature type="compositionally biased region" description="Basic and acidic residues" evidence="1">
    <location>
        <begin position="58"/>
        <end position="71"/>
    </location>
</feature>
<protein>
    <submittedName>
        <fullName evidence="4">Protein-tyrosine phosphatase</fullName>
    </submittedName>
</protein>
<dbReference type="PANTHER" id="PTHR46163:SF5">
    <property type="entry name" value="TYROSINE-PROTEIN PHOSPHATASE"/>
    <property type="match status" value="1"/>
</dbReference>
<dbReference type="PANTHER" id="PTHR46163">
    <property type="entry name" value="TYROSINE-PROTEIN PHOSPHATASE-RELATED"/>
    <property type="match status" value="1"/>
</dbReference>
<dbReference type="InterPro" id="IPR052782">
    <property type="entry name" value="Oocyte-zygote_transition_reg"/>
</dbReference>
<evidence type="ECO:0000259" key="3">
    <source>
        <dbReference type="PROSITE" id="PS50056"/>
    </source>
</evidence>
<feature type="non-terminal residue" evidence="4">
    <location>
        <position position="360"/>
    </location>
</feature>
<dbReference type="SMART" id="SM00404">
    <property type="entry name" value="PTPc_motif"/>
    <property type="match status" value="1"/>
</dbReference>
<dbReference type="PROSITE" id="PS50056">
    <property type="entry name" value="TYR_PHOSPHATASE_2"/>
    <property type="match status" value="1"/>
</dbReference>
<feature type="domain" description="Tyrosine-protein phosphatase" evidence="2">
    <location>
        <begin position="241"/>
        <end position="305"/>
    </location>
</feature>
<gene>
    <name evidence="4" type="ORF">TELCIR_08695</name>
</gene>
<dbReference type="PRINTS" id="PR00700">
    <property type="entry name" value="PRTYPHPHTASE"/>
</dbReference>
<evidence type="ECO:0000259" key="2">
    <source>
        <dbReference type="PROSITE" id="PS50055"/>
    </source>
</evidence>
<evidence type="ECO:0000313" key="4">
    <source>
        <dbReference type="EMBL" id="PIO69478.1"/>
    </source>
</evidence>
<dbReference type="EMBL" id="KZ346638">
    <property type="protein sequence ID" value="PIO69478.1"/>
    <property type="molecule type" value="Genomic_DNA"/>
</dbReference>
<reference evidence="4 5" key="1">
    <citation type="submission" date="2015-09" db="EMBL/GenBank/DDBJ databases">
        <title>Draft genome of the parasitic nematode Teladorsagia circumcincta isolate WARC Sus (inbred).</title>
        <authorList>
            <person name="Mitreva M."/>
        </authorList>
    </citation>
    <scope>NUCLEOTIDE SEQUENCE [LARGE SCALE GENOMIC DNA]</scope>
    <source>
        <strain evidence="4 5">S</strain>
    </source>
</reference>
<feature type="region of interest" description="Disordered" evidence="1">
    <location>
        <begin position="58"/>
        <end position="128"/>
    </location>
</feature>
<dbReference type="GO" id="GO:0004725">
    <property type="term" value="F:protein tyrosine phosphatase activity"/>
    <property type="evidence" value="ECO:0007669"/>
    <property type="project" value="InterPro"/>
</dbReference>
<dbReference type="SMART" id="SM00194">
    <property type="entry name" value="PTPc"/>
    <property type="match status" value="1"/>
</dbReference>
<name>A0A2G9UGU9_TELCI</name>
<dbReference type="Pfam" id="PF00102">
    <property type="entry name" value="Y_phosphatase"/>
    <property type="match status" value="2"/>
</dbReference>
<dbReference type="InterPro" id="IPR000242">
    <property type="entry name" value="PTP_cat"/>
</dbReference>
<feature type="domain" description="Tyrosine-protein phosphatase" evidence="2">
    <location>
        <begin position="178"/>
        <end position="238"/>
    </location>
</feature>
<dbReference type="CDD" id="cd00047">
    <property type="entry name" value="PTPc"/>
    <property type="match status" value="1"/>
</dbReference>
<dbReference type="AlphaFoldDB" id="A0A2G9UGU9"/>
<feature type="domain" description="Tyrosine specific protein phosphatases" evidence="3">
    <location>
        <begin position="227"/>
        <end position="296"/>
    </location>
</feature>
<organism evidence="4 5">
    <name type="scientific">Teladorsagia circumcincta</name>
    <name type="common">Brown stomach worm</name>
    <name type="synonym">Ostertagia circumcincta</name>
    <dbReference type="NCBI Taxonomy" id="45464"/>
    <lineage>
        <taxon>Eukaryota</taxon>
        <taxon>Metazoa</taxon>
        <taxon>Ecdysozoa</taxon>
        <taxon>Nematoda</taxon>
        <taxon>Chromadorea</taxon>
        <taxon>Rhabditida</taxon>
        <taxon>Rhabditina</taxon>
        <taxon>Rhabditomorpha</taxon>
        <taxon>Strongyloidea</taxon>
        <taxon>Trichostrongylidae</taxon>
        <taxon>Teladorsagia</taxon>
    </lineage>
</organism>
<dbReference type="SUPFAM" id="SSF52799">
    <property type="entry name" value="(Phosphotyrosine protein) phosphatases II"/>
    <property type="match status" value="1"/>
</dbReference>
<dbReference type="PROSITE" id="PS50055">
    <property type="entry name" value="TYR_PHOSPHATASE_PTP"/>
    <property type="match status" value="2"/>
</dbReference>
<feature type="compositionally biased region" description="Basic and acidic residues" evidence="1">
    <location>
        <begin position="82"/>
        <end position="108"/>
    </location>
</feature>